<keyword evidence="4 6" id="KW-1133">Transmembrane helix</keyword>
<dbReference type="EMBL" id="JAPDRN010000280">
    <property type="protein sequence ID" value="KAJ9608605.1"/>
    <property type="molecule type" value="Genomic_DNA"/>
</dbReference>
<dbReference type="AlphaFoldDB" id="A0AA38X882"/>
<dbReference type="InterPro" id="IPR001248">
    <property type="entry name" value="Pur-cyt_permease"/>
</dbReference>
<feature type="transmembrane region" description="Helical" evidence="6">
    <location>
        <begin position="59"/>
        <end position="83"/>
    </location>
</feature>
<name>A0AA38X882_9EURO</name>
<evidence type="ECO:0000256" key="2">
    <source>
        <dbReference type="ARBA" id="ARBA00008974"/>
    </source>
</evidence>
<dbReference type="GO" id="GO:0005886">
    <property type="term" value="C:plasma membrane"/>
    <property type="evidence" value="ECO:0007669"/>
    <property type="project" value="TreeGrafter"/>
</dbReference>
<evidence type="ECO:0000256" key="4">
    <source>
        <dbReference type="ARBA" id="ARBA00022989"/>
    </source>
</evidence>
<evidence type="ECO:0000256" key="6">
    <source>
        <dbReference type="SAM" id="Phobius"/>
    </source>
</evidence>
<evidence type="ECO:0000313" key="7">
    <source>
        <dbReference type="EMBL" id="KAJ9608605.1"/>
    </source>
</evidence>
<keyword evidence="5 6" id="KW-0472">Membrane</keyword>
<comment type="caution">
    <text evidence="7">The sequence shown here is derived from an EMBL/GenBank/DDBJ whole genome shotgun (WGS) entry which is preliminary data.</text>
</comment>
<gene>
    <name evidence="7" type="ORF">H2204_015650</name>
</gene>
<evidence type="ECO:0000313" key="8">
    <source>
        <dbReference type="Proteomes" id="UP001172681"/>
    </source>
</evidence>
<protein>
    <submittedName>
        <fullName evidence="7">Uncharacterized protein</fullName>
    </submittedName>
</protein>
<evidence type="ECO:0000256" key="5">
    <source>
        <dbReference type="ARBA" id="ARBA00023136"/>
    </source>
</evidence>
<dbReference type="Gene3D" id="1.10.4160.10">
    <property type="entry name" value="Hydantoin permease"/>
    <property type="match status" value="1"/>
</dbReference>
<evidence type="ECO:0000256" key="3">
    <source>
        <dbReference type="ARBA" id="ARBA00022692"/>
    </source>
</evidence>
<dbReference type="Pfam" id="PF02133">
    <property type="entry name" value="Transp_cyt_pur"/>
    <property type="match status" value="1"/>
</dbReference>
<keyword evidence="3 6" id="KW-0812">Transmembrane</keyword>
<keyword evidence="8" id="KW-1185">Reference proteome</keyword>
<sequence>MPAIFGTLRDSVLCRVSVVDRSKCVSVSFEIRAARDALYCYPLLTDEPFPFFTYTDAPALLNFLGSYACFLSGVAAIMITDFYLVRRGRIDMREYYNFPGGIYWYWFGFNWRAIAAWVISFAPNLPGLIHGVNADIPNVQPYAYYFSWLFGTVVSVAVYLLINHFFPPKASLIDYTLYEDDLVVSENHDVEALEEISTTEKHGEETIIPVIVSK</sequence>
<accession>A0AA38X882</accession>
<comment type="subcellular location">
    <subcellularLocation>
        <location evidence="1">Membrane</location>
        <topology evidence="1">Multi-pass membrane protein</topology>
    </subcellularLocation>
</comment>
<organism evidence="7 8">
    <name type="scientific">Knufia peltigerae</name>
    <dbReference type="NCBI Taxonomy" id="1002370"/>
    <lineage>
        <taxon>Eukaryota</taxon>
        <taxon>Fungi</taxon>
        <taxon>Dikarya</taxon>
        <taxon>Ascomycota</taxon>
        <taxon>Pezizomycotina</taxon>
        <taxon>Eurotiomycetes</taxon>
        <taxon>Chaetothyriomycetidae</taxon>
        <taxon>Chaetothyriales</taxon>
        <taxon>Trichomeriaceae</taxon>
        <taxon>Knufia</taxon>
    </lineage>
</organism>
<evidence type="ECO:0000256" key="1">
    <source>
        <dbReference type="ARBA" id="ARBA00004141"/>
    </source>
</evidence>
<dbReference type="GO" id="GO:0015205">
    <property type="term" value="F:nucleobase transmembrane transporter activity"/>
    <property type="evidence" value="ECO:0007669"/>
    <property type="project" value="TreeGrafter"/>
</dbReference>
<dbReference type="PANTHER" id="PTHR30618:SF0">
    <property type="entry name" value="PURINE-URACIL PERMEASE NCS1"/>
    <property type="match status" value="1"/>
</dbReference>
<dbReference type="PANTHER" id="PTHR30618">
    <property type="entry name" value="NCS1 FAMILY PURINE/PYRIMIDINE TRANSPORTER"/>
    <property type="match status" value="1"/>
</dbReference>
<comment type="similarity">
    <text evidence="2">Belongs to the purine-cytosine permease (2.A.39) family.</text>
</comment>
<reference evidence="7" key="1">
    <citation type="submission" date="2022-10" db="EMBL/GenBank/DDBJ databases">
        <title>Culturing micro-colonial fungi from biological soil crusts in the Mojave desert and describing Neophaeococcomyces mojavensis, and introducing the new genera and species Taxawa tesnikishii.</title>
        <authorList>
            <person name="Kurbessoian T."/>
            <person name="Stajich J.E."/>
        </authorList>
    </citation>
    <scope>NUCLEOTIDE SEQUENCE</scope>
    <source>
        <strain evidence="7">TK_35</strain>
    </source>
</reference>
<dbReference type="Proteomes" id="UP001172681">
    <property type="component" value="Unassembled WGS sequence"/>
</dbReference>
<dbReference type="InterPro" id="IPR045225">
    <property type="entry name" value="Uracil/uridine/allantoin_perm"/>
</dbReference>
<feature type="transmembrane region" description="Helical" evidence="6">
    <location>
        <begin position="103"/>
        <end position="122"/>
    </location>
</feature>
<feature type="transmembrane region" description="Helical" evidence="6">
    <location>
        <begin position="142"/>
        <end position="162"/>
    </location>
</feature>
<proteinExistence type="inferred from homology"/>